<dbReference type="Proteomes" id="UP000275078">
    <property type="component" value="Unassembled WGS sequence"/>
</dbReference>
<protein>
    <submittedName>
        <fullName evidence="2">Uncharacterized protein</fullName>
    </submittedName>
</protein>
<gene>
    <name evidence="2" type="ORF">BJ508DRAFT_314296</name>
</gene>
<reference evidence="2 3" key="1">
    <citation type="journal article" date="2018" name="Nat. Ecol. Evol.">
        <title>Pezizomycetes genomes reveal the molecular basis of ectomycorrhizal truffle lifestyle.</title>
        <authorList>
            <person name="Murat C."/>
            <person name="Payen T."/>
            <person name="Noel B."/>
            <person name="Kuo A."/>
            <person name="Morin E."/>
            <person name="Chen J."/>
            <person name="Kohler A."/>
            <person name="Krizsan K."/>
            <person name="Balestrini R."/>
            <person name="Da Silva C."/>
            <person name="Montanini B."/>
            <person name="Hainaut M."/>
            <person name="Levati E."/>
            <person name="Barry K.W."/>
            <person name="Belfiori B."/>
            <person name="Cichocki N."/>
            <person name="Clum A."/>
            <person name="Dockter R.B."/>
            <person name="Fauchery L."/>
            <person name="Guy J."/>
            <person name="Iotti M."/>
            <person name="Le Tacon F."/>
            <person name="Lindquist E.A."/>
            <person name="Lipzen A."/>
            <person name="Malagnac F."/>
            <person name="Mello A."/>
            <person name="Molinier V."/>
            <person name="Miyauchi S."/>
            <person name="Poulain J."/>
            <person name="Riccioni C."/>
            <person name="Rubini A."/>
            <person name="Sitrit Y."/>
            <person name="Splivallo R."/>
            <person name="Traeger S."/>
            <person name="Wang M."/>
            <person name="Zifcakova L."/>
            <person name="Wipf D."/>
            <person name="Zambonelli A."/>
            <person name="Paolocci F."/>
            <person name="Nowrousian M."/>
            <person name="Ottonello S."/>
            <person name="Baldrian P."/>
            <person name="Spatafora J.W."/>
            <person name="Henrissat B."/>
            <person name="Nagy L.G."/>
            <person name="Aury J.M."/>
            <person name="Wincker P."/>
            <person name="Grigoriev I.V."/>
            <person name="Bonfante P."/>
            <person name="Martin F.M."/>
        </authorList>
    </citation>
    <scope>NUCLEOTIDE SEQUENCE [LARGE SCALE GENOMIC DNA]</scope>
    <source>
        <strain evidence="2 3">RN42</strain>
    </source>
</reference>
<name>A0A3N4HFJ7_ASCIM</name>
<dbReference type="AlphaFoldDB" id="A0A3N4HFJ7"/>
<organism evidence="2 3">
    <name type="scientific">Ascobolus immersus RN42</name>
    <dbReference type="NCBI Taxonomy" id="1160509"/>
    <lineage>
        <taxon>Eukaryota</taxon>
        <taxon>Fungi</taxon>
        <taxon>Dikarya</taxon>
        <taxon>Ascomycota</taxon>
        <taxon>Pezizomycotina</taxon>
        <taxon>Pezizomycetes</taxon>
        <taxon>Pezizales</taxon>
        <taxon>Ascobolaceae</taxon>
        <taxon>Ascobolus</taxon>
    </lineage>
</organism>
<feature type="region of interest" description="Disordered" evidence="1">
    <location>
        <begin position="190"/>
        <end position="217"/>
    </location>
</feature>
<evidence type="ECO:0000313" key="2">
    <source>
        <dbReference type="EMBL" id="RPA72922.1"/>
    </source>
</evidence>
<sequence length="439" mass="50507">MYKILAREQFTRRYAQSALLVTVGTIDKGMKNSARSTGTSIEEQLAIATLSGTSWIKHAPTFNRPGYRYGIQLESRIPHGPDLTHCKTSFLENRSSHEHMDSDCKADLWASFVTYDQDQQEPWTNRFGLNSYRTANWHNVRSSLHRTSTAVLNMLSSWNTRRTSREDTLGRVTVIRHDSYERYMDGSRSIEHAGQTSNLKRHEEAMEQSWSRDQAPVKTYYEKDTSINDTLDRSVCNGDEITINMLNKLGHWHETSFQTNINELQIRIYASWPATSKISRRNLTNRLRAAPNTQREIKDIQSYSNKLGQKARHKKTFEYLPGKTYEKDTSTIHTVDKSEMGMKKSSRSWYGQNFKERTAELARSREYPSIKDEAARRTGYMSTDTLHHDKGMQLKNSKSMAFHAHPHTYGGADTSTGVFSRREDGLKAAVLWSARSSHD</sequence>
<proteinExistence type="predicted"/>
<accession>A0A3N4HFJ7</accession>
<dbReference type="EMBL" id="ML119840">
    <property type="protein sequence ID" value="RPA72922.1"/>
    <property type="molecule type" value="Genomic_DNA"/>
</dbReference>
<evidence type="ECO:0000313" key="3">
    <source>
        <dbReference type="Proteomes" id="UP000275078"/>
    </source>
</evidence>
<evidence type="ECO:0000256" key="1">
    <source>
        <dbReference type="SAM" id="MobiDB-lite"/>
    </source>
</evidence>
<keyword evidence="3" id="KW-1185">Reference proteome</keyword>